<dbReference type="EMBL" id="RBUA01000625">
    <property type="protein sequence ID" value="RMU57766.1"/>
    <property type="molecule type" value="Genomic_DNA"/>
</dbReference>
<dbReference type="InterPro" id="IPR005116">
    <property type="entry name" value="Transp-assoc_OB_typ1"/>
</dbReference>
<keyword evidence="1 2" id="KW-0500">Molybdenum</keyword>
<dbReference type="AlphaFoldDB" id="A0A3M5VHU8"/>
<protein>
    <recommendedName>
        <fullName evidence="3">Mop domain-containing protein</fullName>
    </recommendedName>
</protein>
<evidence type="ECO:0000256" key="1">
    <source>
        <dbReference type="ARBA" id="ARBA00022505"/>
    </source>
</evidence>
<gene>
    <name evidence="4" type="ORF">ALP29_00213</name>
</gene>
<organism evidence="4 5">
    <name type="scientific">Pseudomonas syringae pv. avii</name>
    <dbReference type="NCBI Taxonomy" id="663959"/>
    <lineage>
        <taxon>Bacteria</taxon>
        <taxon>Pseudomonadati</taxon>
        <taxon>Pseudomonadota</taxon>
        <taxon>Gammaproteobacteria</taxon>
        <taxon>Pseudomonadales</taxon>
        <taxon>Pseudomonadaceae</taxon>
        <taxon>Pseudomonas</taxon>
        <taxon>Pseudomonas syringae</taxon>
    </lineage>
</organism>
<dbReference type="Gene3D" id="2.40.50.100">
    <property type="match status" value="1"/>
</dbReference>
<dbReference type="InterPro" id="IPR004606">
    <property type="entry name" value="Mop_domain"/>
</dbReference>
<comment type="caution">
    <text evidence="4">The sequence shown here is derived from an EMBL/GenBank/DDBJ whole genome shotgun (WGS) entry which is preliminary data.</text>
</comment>
<evidence type="ECO:0000313" key="4">
    <source>
        <dbReference type="EMBL" id="RMU57766.1"/>
    </source>
</evidence>
<evidence type="ECO:0000259" key="3">
    <source>
        <dbReference type="PROSITE" id="PS51866"/>
    </source>
</evidence>
<dbReference type="Pfam" id="PF03459">
    <property type="entry name" value="TOBE"/>
    <property type="match status" value="1"/>
</dbReference>
<sequence>MRIDPTAKRKADMTIKAINVRNQFKGVIKEILLGEVVSEIDVQTASGIVTSVITTRSVRDLELKVGSEVIAFVKSTEVSIAKL</sequence>
<dbReference type="InterPro" id="IPR008995">
    <property type="entry name" value="Mo/tungstate-bd_C_term_dom"/>
</dbReference>
<evidence type="ECO:0000256" key="2">
    <source>
        <dbReference type="PROSITE-ProRule" id="PRU01213"/>
    </source>
</evidence>
<dbReference type="Proteomes" id="UP000280395">
    <property type="component" value="Unassembled WGS sequence"/>
</dbReference>
<dbReference type="PROSITE" id="PS51866">
    <property type="entry name" value="MOP"/>
    <property type="match status" value="1"/>
</dbReference>
<evidence type="ECO:0000313" key="5">
    <source>
        <dbReference type="Proteomes" id="UP000280395"/>
    </source>
</evidence>
<dbReference type="SUPFAM" id="SSF50331">
    <property type="entry name" value="MOP-like"/>
    <property type="match status" value="1"/>
</dbReference>
<name>A0A3M5VHU8_PSESX</name>
<feature type="domain" description="Mop" evidence="3">
    <location>
        <begin position="17"/>
        <end position="82"/>
    </location>
</feature>
<reference evidence="4 5" key="1">
    <citation type="submission" date="2018-08" db="EMBL/GenBank/DDBJ databases">
        <title>Recombination of ecologically and evolutionarily significant loci maintains genetic cohesion in the Pseudomonas syringae species complex.</title>
        <authorList>
            <person name="Dillon M."/>
            <person name="Thakur S."/>
            <person name="Almeida R.N.D."/>
            <person name="Weir B.S."/>
            <person name="Guttman D.S."/>
        </authorList>
    </citation>
    <scope>NUCLEOTIDE SEQUENCE [LARGE SCALE GENOMIC DNA]</scope>
    <source>
        <strain evidence="4 5">ICMP 14479</strain>
    </source>
</reference>
<proteinExistence type="predicted"/>
<dbReference type="GO" id="GO:0015689">
    <property type="term" value="P:molybdate ion transport"/>
    <property type="evidence" value="ECO:0007669"/>
    <property type="project" value="InterPro"/>
</dbReference>
<accession>A0A3M5VHU8</accession>